<dbReference type="GO" id="GO:0030288">
    <property type="term" value="C:outer membrane-bounded periplasmic space"/>
    <property type="evidence" value="ECO:0007669"/>
    <property type="project" value="TreeGrafter"/>
</dbReference>
<dbReference type="PANTHER" id="PTHR35869:SF1">
    <property type="entry name" value="OUTER-MEMBRANE LIPOPROTEIN CARRIER PROTEIN"/>
    <property type="match status" value="1"/>
</dbReference>
<comment type="caution">
    <text evidence="12">The sequence shown here is derived from an EMBL/GenBank/DDBJ whole genome shotgun (WGS) entry which is preliminary data.</text>
</comment>
<keyword evidence="12" id="KW-0449">Lipoprotein</keyword>
<feature type="coiled-coil region" evidence="11">
    <location>
        <begin position="21"/>
        <end position="52"/>
    </location>
</feature>
<dbReference type="SUPFAM" id="SSF89392">
    <property type="entry name" value="Prokaryotic lipoproteins and lipoprotein localization factors"/>
    <property type="match status" value="1"/>
</dbReference>
<dbReference type="EMBL" id="PIQA01000001">
    <property type="protein sequence ID" value="RUO67588.1"/>
    <property type="molecule type" value="Genomic_DNA"/>
</dbReference>
<name>A0A432YW81_9GAMM</name>
<keyword evidence="8 10" id="KW-0653">Protein transport</keyword>
<dbReference type="InterPro" id="IPR004564">
    <property type="entry name" value="OM_lipoprot_carrier_LolA-like"/>
</dbReference>
<evidence type="ECO:0000256" key="8">
    <source>
        <dbReference type="ARBA" id="ARBA00022927"/>
    </source>
</evidence>
<keyword evidence="9 10" id="KW-0143">Chaperone</keyword>
<evidence type="ECO:0000256" key="11">
    <source>
        <dbReference type="SAM" id="Coils"/>
    </source>
</evidence>
<keyword evidence="7 10" id="KW-0574">Periplasm</keyword>
<keyword evidence="5 10" id="KW-0813">Transport</keyword>
<comment type="similarity">
    <text evidence="2 10">Belongs to the LolA family.</text>
</comment>
<evidence type="ECO:0000256" key="3">
    <source>
        <dbReference type="ARBA" id="ARBA00011245"/>
    </source>
</evidence>
<dbReference type="Gene3D" id="2.50.20.10">
    <property type="entry name" value="Lipoprotein localisation LolA/LolB/LppX"/>
    <property type="match status" value="1"/>
</dbReference>
<comment type="subcellular location">
    <subcellularLocation>
        <location evidence="1 10">Periplasm</location>
    </subcellularLocation>
</comment>
<dbReference type="Pfam" id="PF03548">
    <property type="entry name" value="LolA"/>
    <property type="match status" value="1"/>
</dbReference>
<organism evidence="12 13">
    <name type="scientific">Idiomarina piscisalsi</name>
    <dbReference type="NCBI Taxonomy" id="1096243"/>
    <lineage>
        <taxon>Bacteria</taxon>
        <taxon>Pseudomonadati</taxon>
        <taxon>Pseudomonadota</taxon>
        <taxon>Gammaproteobacteria</taxon>
        <taxon>Alteromonadales</taxon>
        <taxon>Idiomarinaceae</taxon>
        <taxon>Idiomarina</taxon>
    </lineage>
</organism>
<evidence type="ECO:0000313" key="12">
    <source>
        <dbReference type="EMBL" id="RUO67588.1"/>
    </source>
</evidence>
<evidence type="ECO:0000256" key="7">
    <source>
        <dbReference type="ARBA" id="ARBA00022764"/>
    </source>
</evidence>
<sequence length="200" mass="22815" precursor="true">MKAVWFAAVMAVSMNAFASDNNSDKQELQQLLEQTQSLSAEFEQQVKDEQGNVLQSLSGTMTLKRPANLYWHTMRPDETVMVANGEKVWYYNPFVDQVTIYAQQDMVDNSPLLLVLDSNTNQWQNYSVTYTDERYLVKHNSDNSQLELAFDGNKLKEITMVQAHGERTELMLSDVALNTQIDDQQFTFKVPAGVDVDDQS</sequence>
<dbReference type="HAMAP" id="MF_00240">
    <property type="entry name" value="LolA"/>
    <property type="match status" value="1"/>
</dbReference>
<proteinExistence type="inferred from homology"/>
<dbReference type="Proteomes" id="UP000288361">
    <property type="component" value="Unassembled WGS sequence"/>
</dbReference>
<dbReference type="RefSeq" id="WP_053953590.1">
    <property type="nucleotide sequence ID" value="NZ_JBHUMT010000016.1"/>
</dbReference>
<dbReference type="InterPro" id="IPR029046">
    <property type="entry name" value="LolA/LolB/LppX"/>
</dbReference>
<evidence type="ECO:0000256" key="10">
    <source>
        <dbReference type="HAMAP-Rule" id="MF_00240"/>
    </source>
</evidence>
<feature type="signal peptide" evidence="10">
    <location>
        <begin position="1"/>
        <end position="18"/>
    </location>
</feature>
<dbReference type="CDD" id="cd16325">
    <property type="entry name" value="LolA"/>
    <property type="match status" value="1"/>
</dbReference>
<evidence type="ECO:0000256" key="2">
    <source>
        <dbReference type="ARBA" id="ARBA00007615"/>
    </source>
</evidence>
<accession>A0A432YW81</accession>
<dbReference type="PANTHER" id="PTHR35869">
    <property type="entry name" value="OUTER-MEMBRANE LIPOPROTEIN CARRIER PROTEIN"/>
    <property type="match status" value="1"/>
</dbReference>
<comment type="function">
    <text evidence="10">Participates in the translocation of lipoproteins from the inner membrane to the outer membrane. Only forms a complex with a lipoprotein if the residue after the N-terminal Cys is not an aspartate (The Asp acts as a targeting signal to indicate that the lipoprotein should stay in the inner membrane).</text>
</comment>
<evidence type="ECO:0000256" key="1">
    <source>
        <dbReference type="ARBA" id="ARBA00004418"/>
    </source>
</evidence>
<feature type="chain" id="PRO_5019597294" description="Outer-membrane lipoprotein carrier protein" evidence="10">
    <location>
        <begin position="19"/>
        <end position="200"/>
    </location>
</feature>
<evidence type="ECO:0000256" key="5">
    <source>
        <dbReference type="ARBA" id="ARBA00022448"/>
    </source>
</evidence>
<reference evidence="12 13" key="1">
    <citation type="journal article" date="2011" name="Front. Microbiol.">
        <title>Genomic signatures of strain selection and enhancement in Bacillus atrophaeus var. globigii, a historical biowarfare simulant.</title>
        <authorList>
            <person name="Gibbons H.S."/>
            <person name="Broomall S.M."/>
            <person name="McNew L.A."/>
            <person name="Daligault H."/>
            <person name="Chapman C."/>
            <person name="Bruce D."/>
            <person name="Karavis M."/>
            <person name="Krepps M."/>
            <person name="McGregor P.A."/>
            <person name="Hong C."/>
            <person name="Park K.H."/>
            <person name="Akmal A."/>
            <person name="Feldman A."/>
            <person name="Lin J.S."/>
            <person name="Chang W.E."/>
            <person name="Higgs B.W."/>
            <person name="Demirev P."/>
            <person name="Lindquist J."/>
            <person name="Liem A."/>
            <person name="Fochler E."/>
            <person name="Read T.D."/>
            <person name="Tapia R."/>
            <person name="Johnson S."/>
            <person name="Bishop-Lilly K.A."/>
            <person name="Detter C."/>
            <person name="Han C."/>
            <person name="Sozhamannan S."/>
            <person name="Rosenzweig C.N."/>
            <person name="Skowronski E.W."/>
        </authorList>
    </citation>
    <scope>NUCLEOTIDE SEQUENCE [LARGE SCALE GENOMIC DNA]</scope>
    <source>
        <strain evidence="12 13">TPS4-2</strain>
    </source>
</reference>
<evidence type="ECO:0000256" key="6">
    <source>
        <dbReference type="ARBA" id="ARBA00022729"/>
    </source>
</evidence>
<dbReference type="NCBIfam" id="TIGR00547">
    <property type="entry name" value="lolA"/>
    <property type="match status" value="1"/>
</dbReference>
<keyword evidence="11" id="KW-0175">Coiled coil</keyword>
<keyword evidence="6 10" id="KW-0732">Signal</keyword>
<protein>
    <recommendedName>
        <fullName evidence="4 10">Outer-membrane lipoprotein carrier protein</fullName>
    </recommendedName>
</protein>
<comment type="subunit">
    <text evidence="3 10">Monomer.</text>
</comment>
<evidence type="ECO:0000313" key="13">
    <source>
        <dbReference type="Proteomes" id="UP000288361"/>
    </source>
</evidence>
<evidence type="ECO:0000256" key="9">
    <source>
        <dbReference type="ARBA" id="ARBA00023186"/>
    </source>
</evidence>
<dbReference type="GO" id="GO:0044874">
    <property type="term" value="P:lipoprotein localization to outer membrane"/>
    <property type="evidence" value="ECO:0007669"/>
    <property type="project" value="UniProtKB-UniRule"/>
</dbReference>
<evidence type="ECO:0000256" key="4">
    <source>
        <dbReference type="ARBA" id="ARBA00014035"/>
    </source>
</evidence>
<dbReference type="GO" id="GO:0042953">
    <property type="term" value="P:lipoprotein transport"/>
    <property type="evidence" value="ECO:0007669"/>
    <property type="project" value="InterPro"/>
</dbReference>
<dbReference type="InterPro" id="IPR018323">
    <property type="entry name" value="OM_lipoprot_carrier_LolA_Pbac"/>
</dbReference>
<gene>
    <name evidence="10 12" type="primary">lolA</name>
    <name evidence="12" type="ORF">CWI73_01605</name>
</gene>
<dbReference type="AlphaFoldDB" id="A0A432YW81"/>